<dbReference type="InterPro" id="IPR055275">
    <property type="entry name" value="Ferredox_Rdtase"/>
</dbReference>
<accession>A0A1I7X7A0</accession>
<keyword evidence="6" id="KW-0812">Transmembrane</keyword>
<keyword evidence="7" id="KW-1185">Reference proteome</keyword>
<evidence type="ECO:0000256" key="4">
    <source>
        <dbReference type="ARBA" id="ARBA00022857"/>
    </source>
</evidence>
<reference evidence="8" key="1">
    <citation type="submission" date="2016-11" db="UniProtKB">
        <authorList>
            <consortium name="WormBaseParasite"/>
        </authorList>
    </citation>
    <scope>IDENTIFICATION</scope>
</reference>
<name>A0A1I7X7A0_HETBA</name>
<dbReference type="GO" id="GO:0016491">
    <property type="term" value="F:oxidoreductase activity"/>
    <property type="evidence" value="ECO:0007669"/>
    <property type="project" value="UniProtKB-KW"/>
</dbReference>
<dbReference type="SUPFAM" id="SSF51971">
    <property type="entry name" value="Nucleotide-binding domain"/>
    <property type="match status" value="1"/>
</dbReference>
<protein>
    <submittedName>
        <fullName evidence="8">Pyr_redox_2 domain-containing protein</fullName>
    </submittedName>
</protein>
<comment type="cofactor">
    <cofactor evidence="1">
        <name>FAD</name>
        <dbReference type="ChEBI" id="CHEBI:57692"/>
    </cofactor>
</comment>
<dbReference type="PANTHER" id="PTHR48467:SF1">
    <property type="entry name" value="GLUTAMATE SYNTHASE 1 [NADH], CHLOROPLASTIC-LIKE"/>
    <property type="match status" value="1"/>
</dbReference>
<evidence type="ECO:0000256" key="5">
    <source>
        <dbReference type="ARBA" id="ARBA00023002"/>
    </source>
</evidence>
<feature type="transmembrane region" description="Helical" evidence="6">
    <location>
        <begin position="127"/>
        <end position="144"/>
    </location>
</feature>
<evidence type="ECO:0000313" key="8">
    <source>
        <dbReference type="WBParaSite" id="Hba_13494"/>
    </source>
</evidence>
<evidence type="ECO:0000313" key="7">
    <source>
        <dbReference type="Proteomes" id="UP000095283"/>
    </source>
</evidence>
<keyword evidence="3" id="KW-0274">FAD</keyword>
<keyword evidence="5" id="KW-0560">Oxidoreductase</keyword>
<dbReference type="AlphaFoldDB" id="A0A1I7X7A0"/>
<dbReference type="Gene3D" id="3.40.50.720">
    <property type="entry name" value="NAD(P)-binding Rossmann-like Domain"/>
    <property type="match status" value="1"/>
</dbReference>
<keyword evidence="6" id="KW-1133">Transmembrane helix</keyword>
<dbReference type="Proteomes" id="UP000095283">
    <property type="component" value="Unplaced"/>
</dbReference>
<evidence type="ECO:0000256" key="6">
    <source>
        <dbReference type="SAM" id="Phobius"/>
    </source>
</evidence>
<dbReference type="WBParaSite" id="Hba_13494">
    <property type="protein sequence ID" value="Hba_13494"/>
    <property type="gene ID" value="Hba_13494"/>
</dbReference>
<evidence type="ECO:0000256" key="3">
    <source>
        <dbReference type="ARBA" id="ARBA00022827"/>
    </source>
</evidence>
<evidence type="ECO:0000256" key="1">
    <source>
        <dbReference type="ARBA" id="ARBA00001974"/>
    </source>
</evidence>
<keyword evidence="2" id="KW-0285">Flavoprotein</keyword>
<dbReference type="PANTHER" id="PTHR48467">
    <property type="entry name" value="GLUTAMATE SYNTHASE 1 [NADH], CHLOROPLASTIC-LIKE"/>
    <property type="match status" value="1"/>
</dbReference>
<keyword evidence="4" id="KW-0521">NADP</keyword>
<proteinExistence type="predicted"/>
<evidence type="ECO:0000256" key="2">
    <source>
        <dbReference type="ARBA" id="ARBA00022630"/>
    </source>
</evidence>
<sequence length="145" mass="16458">MFACASLLRRSPVIIDVFDAAPVPFGLVRYGVAPDHQEVKNCINGFDRMFESNRDRLSLFCNVRVGSQITFDELTKLYDGVLLAYGAYKPRKLEIPGINSYNVMSGSDFVSWYNGVPNAKVIIKKFILIKLCFLSMLLFFKIVIF</sequence>
<keyword evidence="6" id="KW-0472">Membrane</keyword>
<organism evidence="7 8">
    <name type="scientific">Heterorhabditis bacteriophora</name>
    <name type="common">Entomopathogenic nematode worm</name>
    <dbReference type="NCBI Taxonomy" id="37862"/>
    <lineage>
        <taxon>Eukaryota</taxon>
        <taxon>Metazoa</taxon>
        <taxon>Ecdysozoa</taxon>
        <taxon>Nematoda</taxon>
        <taxon>Chromadorea</taxon>
        <taxon>Rhabditida</taxon>
        <taxon>Rhabditina</taxon>
        <taxon>Rhabditomorpha</taxon>
        <taxon>Strongyloidea</taxon>
        <taxon>Heterorhabditidae</taxon>
        <taxon>Heterorhabditis</taxon>
    </lineage>
</organism>